<feature type="region of interest" description="Disordered" evidence="1">
    <location>
        <begin position="166"/>
        <end position="237"/>
    </location>
</feature>
<name>A0AAE0NTC6_9PEZI</name>
<keyword evidence="4" id="KW-1185">Reference proteome</keyword>
<feature type="region of interest" description="Disordered" evidence="1">
    <location>
        <begin position="1"/>
        <end position="146"/>
    </location>
</feature>
<feature type="compositionally biased region" description="Basic and acidic residues" evidence="1">
    <location>
        <begin position="27"/>
        <end position="36"/>
    </location>
</feature>
<evidence type="ECO:0000259" key="2">
    <source>
        <dbReference type="PROSITE" id="PS00028"/>
    </source>
</evidence>
<feature type="domain" description="C2H2-type" evidence="2">
    <location>
        <begin position="256"/>
        <end position="279"/>
    </location>
</feature>
<sequence>MPYDADSESAGSSHIYPETPSSTSNDESAHLRENGSRLHVQPQQEASDEPHNGFENYFGREIDDDEFEYEENTDYDLPRPGDDTQSPTPPQDHLPFQTGLVPSQRSSQVAVLLQSSPPKDAFARLPDDVLLSNEDDDEGSQGHLVASDLVPTPNFYIGVPVSRASLVPSHPDREPSAKPSSAPPSLPPTKKRGRPVGWKAGSGSYSALNGNISEPQPKIRKTPGDLKRRGRPHKLPAPTPREIYLGLSPKWVPFYCEWEGCPAQLHNMETLRKHVAIVHGYLGVCKWAKCANPPPEIEPRHFTREEFAAHIAKAHLLPFVWHVGDGPQNSATLDNATRMMGDADPLPPYLFDEDGNQVTPSIKGQEFEDDDERKRKKHRLYQLMVDRDNNAPEEPQYTQAQLDDIADADAAKKAKQKMFRSYHDRIMGGSTGQISPYNPLVRGITS</sequence>
<reference evidence="3" key="2">
    <citation type="submission" date="2023-06" db="EMBL/GenBank/DDBJ databases">
        <authorList>
            <consortium name="Lawrence Berkeley National Laboratory"/>
            <person name="Haridas S."/>
            <person name="Hensen N."/>
            <person name="Bonometti L."/>
            <person name="Westerberg I."/>
            <person name="Brannstrom I.O."/>
            <person name="Guillou S."/>
            <person name="Cros-Aarteil S."/>
            <person name="Calhoun S."/>
            <person name="Kuo A."/>
            <person name="Mondo S."/>
            <person name="Pangilinan J."/>
            <person name="Riley R."/>
            <person name="LaButti K."/>
            <person name="Andreopoulos B."/>
            <person name="Lipzen A."/>
            <person name="Chen C."/>
            <person name="Yanf M."/>
            <person name="Daum C."/>
            <person name="Ng V."/>
            <person name="Clum A."/>
            <person name="Steindorff A."/>
            <person name="Ohm R."/>
            <person name="Martin F."/>
            <person name="Silar P."/>
            <person name="Natvig D."/>
            <person name="Lalanne C."/>
            <person name="Gautier V."/>
            <person name="Ament-velasquez S.L."/>
            <person name="Kruys A."/>
            <person name="Hutchinson M.I."/>
            <person name="Powell A.J."/>
            <person name="Barry K."/>
            <person name="Miller A.N."/>
            <person name="Grigoriev I.V."/>
            <person name="Debuchy R."/>
            <person name="Gladieux P."/>
            <person name="Thoren M.H."/>
            <person name="Johannesson H."/>
        </authorList>
    </citation>
    <scope>NUCLEOTIDE SEQUENCE</scope>
    <source>
        <strain evidence="3">CBS 232.78</strain>
    </source>
</reference>
<dbReference type="EMBL" id="JAULSW010000003">
    <property type="protein sequence ID" value="KAK3387120.1"/>
    <property type="molecule type" value="Genomic_DNA"/>
</dbReference>
<accession>A0AAE0NTC6</accession>
<dbReference type="InterPro" id="IPR013087">
    <property type="entry name" value="Znf_C2H2_type"/>
</dbReference>
<reference evidence="3" key="1">
    <citation type="journal article" date="2023" name="Mol. Phylogenet. Evol.">
        <title>Genome-scale phylogeny and comparative genomics of the fungal order Sordariales.</title>
        <authorList>
            <person name="Hensen N."/>
            <person name="Bonometti L."/>
            <person name="Westerberg I."/>
            <person name="Brannstrom I.O."/>
            <person name="Guillou S."/>
            <person name="Cros-Aarteil S."/>
            <person name="Calhoun S."/>
            <person name="Haridas S."/>
            <person name="Kuo A."/>
            <person name="Mondo S."/>
            <person name="Pangilinan J."/>
            <person name="Riley R."/>
            <person name="LaButti K."/>
            <person name="Andreopoulos B."/>
            <person name="Lipzen A."/>
            <person name="Chen C."/>
            <person name="Yan M."/>
            <person name="Daum C."/>
            <person name="Ng V."/>
            <person name="Clum A."/>
            <person name="Steindorff A."/>
            <person name="Ohm R.A."/>
            <person name="Martin F."/>
            <person name="Silar P."/>
            <person name="Natvig D.O."/>
            <person name="Lalanne C."/>
            <person name="Gautier V."/>
            <person name="Ament-Velasquez S.L."/>
            <person name="Kruys A."/>
            <person name="Hutchinson M.I."/>
            <person name="Powell A.J."/>
            <person name="Barry K."/>
            <person name="Miller A.N."/>
            <person name="Grigoriev I.V."/>
            <person name="Debuchy R."/>
            <person name="Gladieux P."/>
            <person name="Hiltunen Thoren M."/>
            <person name="Johannesson H."/>
        </authorList>
    </citation>
    <scope>NUCLEOTIDE SEQUENCE</scope>
    <source>
        <strain evidence="3">CBS 232.78</strain>
    </source>
</reference>
<comment type="caution">
    <text evidence="3">The sequence shown here is derived from an EMBL/GenBank/DDBJ whole genome shotgun (WGS) entry which is preliminary data.</text>
</comment>
<dbReference type="PROSITE" id="PS00028">
    <property type="entry name" value="ZINC_FINGER_C2H2_1"/>
    <property type="match status" value="1"/>
</dbReference>
<evidence type="ECO:0000313" key="3">
    <source>
        <dbReference type="EMBL" id="KAK3387120.1"/>
    </source>
</evidence>
<feature type="compositionally biased region" description="Polar residues" evidence="1">
    <location>
        <begin position="203"/>
        <end position="214"/>
    </location>
</feature>
<feature type="compositionally biased region" description="Acidic residues" evidence="1">
    <location>
        <begin position="62"/>
        <end position="74"/>
    </location>
</feature>
<dbReference type="AlphaFoldDB" id="A0AAE0NTC6"/>
<organism evidence="3 4">
    <name type="scientific">Podospora didyma</name>
    <dbReference type="NCBI Taxonomy" id="330526"/>
    <lineage>
        <taxon>Eukaryota</taxon>
        <taxon>Fungi</taxon>
        <taxon>Dikarya</taxon>
        <taxon>Ascomycota</taxon>
        <taxon>Pezizomycotina</taxon>
        <taxon>Sordariomycetes</taxon>
        <taxon>Sordariomycetidae</taxon>
        <taxon>Sordariales</taxon>
        <taxon>Podosporaceae</taxon>
        <taxon>Podospora</taxon>
    </lineage>
</organism>
<protein>
    <recommendedName>
        <fullName evidence="2">C2H2-type domain-containing protein</fullName>
    </recommendedName>
</protein>
<gene>
    <name evidence="3" type="ORF">B0H63DRAFT_150026</name>
</gene>
<evidence type="ECO:0000313" key="4">
    <source>
        <dbReference type="Proteomes" id="UP001285441"/>
    </source>
</evidence>
<proteinExistence type="predicted"/>
<feature type="compositionally biased region" description="Polar residues" evidence="1">
    <location>
        <begin position="100"/>
        <end position="117"/>
    </location>
</feature>
<evidence type="ECO:0000256" key="1">
    <source>
        <dbReference type="SAM" id="MobiDB-lite"/>
    </source>
</evidence>
<dbReference type="Proteomes" id="UP001285441">
    <property type="component" value="Unassembled WGS sequence"/>
</dbReference>